<gene>
    <name evidence="8" type="ORF">LGH74_08265</name>
</gene>
<organism evidence="8 9">
    <name type="scientific">Hymenobacter lucidus</name>
    <dbReference type="NCBI Taxonomy" id="2880930"/>
    <lineage>
        <taxon>Bacteria</taxon>
        <taxon>Pseudomonadati</taxon>
        <taxon>Bacteroidota</taxon>
        <taxon>Cytophagia</taxon>
        <taxon>Cytophagales</taxon>
        <taxon>Hymenobacteraceae</taxon>
        <taxon>Hymenobacter</taxon>
    </lineage>
</organism>
<dbReference type="Proteomes" id="UP001165296">
    <property type="component" value="Unassembled WGS sequence"/>
</dbReference>
<feature type="transmembrane region" description="Helical" evidence="7">
    <location>
        <begin position="52"/>
        <end position="71"/>
    </location>
</feature>
<keyword evidence="4 7" id="KW-0812">Transmembrane</keyword>
<dbReference type="EC" id="2.4.99.-" evidence="8"/>
<proteinExistence type="inferred from homology"/>
<evidence type="ECO:0000256" key="4">
    <source>
        <dbReference type="ARBA" id="ARBA00022692"/>
    </source>
</evidence>
<evidence type="ECO:0000256" key="5">
    <source>
        <dbReference type="ARBA" id="ARBA00022989"/>
    </source>
</evidence>
<reference evidence="8" key="1">
    <citation type="submission" date="2021-10" db="EMBL/GenBank/DDBJ databases">
        <authorList>
            <person name="Dean J.D."/>
            <person name="Kim M.K."/>
            <person name="Newey C.N."/>
            <person name="Stoker T.S."/>
            <person name="Thompson D.W."/>
            <person name="Grose J.H."/>
        </authorList>
    </citation>
    <scope>NUCLEOTIDE SEQUENCE</scope>
    <source>
        <strain evidence="8">BT178</strain>
    </source>
</reference>
<evidence type="ECO:0000256" key="2">
    <source>
        <dbReference type="ARBA" id="ARBA00022475"/>
    </source>
</evidence>
<evidence type="ECO:0000256" key="7">
    <source>
        <dbReference type="SAM" id="Phobius"/>
    </source>
</evidence>
<feature type="transmembrane region" description="Helical" evidence="7">
    <location>
        <begin position="215"/>
        <end position="231"/>
    </location>
</feature>
<feature type="transmembrane region" description="Helical" evidence="7">
    <location>
        <begin position="121"/>
        <end position="147"/>
    </location>
</feature>
<feature type="transmembrane region" description="Helical" evidence="7">
    <location>
        <begin position="254"/>
        <end position="274"/>
    </location>
</feature>
<comment type="similarity">
    <text evidence="1">Belongs to the Lgt family.</text>
</comment>
<keyword evidence="5 7" id="KW-1133">Transmembrane helix</keyword>
<feature type="transmembrane region" description="Helical" evidence="7">
    <location>
        <begin position="319"/>
        <end position="338"/>
    </location>
</feature>
<sequence>MVPPLLLSAWYWAVPAGSGYDFYTLCYVLAFVLNLLLLVWEGHRRGYPMRTWLVLLACTTLTFILGTKLLAFSPAEWQVLLHTGHWPSSGARTVLGGALAGTLTLLLLRRPFGFSWHVFDAFTLPMCAALMVQCVGCTLTGCCFGELTTGSWGITYPPGTLPYMWQASRGLLPVGAAQSLPIHPTQLYSLLLAGAVGAVLLLNQHRAWPGGSRRLLHLGLLLTGRFFIEFWRDPAGEQVGAALRLHGGLLLKQVQWALLVLAPVALGWWAWLVARTDRTPQQTETIPGQNPVRNLLAVAALLALTAWLGPYALTRPEVLVIKGILLTVLALEGDALLLGLTTHAAHPHRAVLPLCLAGIVLVLTSQIPADSARSGTYFSFTPGIVAGSYDEDVTYASSGGCSSGSTPQPVRAGYYHGYQAVGGEVAYTKPSRRPGRTTYGMGVWAGREYVNVQPLTPGAPFPTASPSDGQRHLLLDFNPYLERDRVRPGGFGYGLRLGFHVGELGHSAPKDATLNLRTVSFMPDVKLWIGVRRSLFGQIDVGTGPLAMGNLTSRFALGSGLGSDWNHSVLGGVALSDHNTGSTMGFLSASFPLGTTGLWLEPYAATNFGRHRQALFRLQYRLSARH</sequence>
<evidence type="ECO:0000256" key="1">
    <source>
        <dbReference type="ARBA" id="ARBA00007150"/>
    </source>
</evidence>
<keyword evidence="9" id="KW-1185">Reference proteome</keyword>
<accession>A0ABS8APM0</accession>
<dbReference type="InterPro" id="IPR001640">
    <property type="entry name" value="Lgt"/>
</dbReference>
<evidence type="ECO:0000256" key="3">
    <source>
        <dbReference type="ARBA" id="ARBA00022679"/>
    </source>
</evidence>
<evidence type="ECO:0000256" key="6">
    <source>
        <dbReference type="ARBA" id="ARBA00023136"/>
    </source>
</evidence>
<feature type="transmembrane region" description="Helical" evidence="7">
    <location>
        <begin position="295"/>
        <end position="313"/>
    </location>
</feature>
<keyword evidence="8" id="KW-0328">Glycosyltransferase</keyword>
<feature type="transmembrane region" description="Helical" evidence="7">
    <location>
        <begin position="91"/>
        <end position="109"/>
    </location>
</feature>
<name>A0ABS8APM0_9BACT</name>
<dbReference type="PANTHER" id="PTHR30589:SF0">
    <property type="entry name" value="PHOSPHATIDYLGLYCEROL--PROLIPOPROTEIN DIACYLGLYCERYL TRANSFERASE"/>
    <property type="match status" value="1"/>
</dbReference>
<dbReference type="PANTHER" id="PTHR30589">
    <property type="entry name" value="PROLIPOPROTEIN DIACYLGLYCERYL TRANSFERASE"/>
    <property type="match status" value="1"/>
</dbReference>
<feature type="transmembrane region" description="Helical" evidence="7">
    <location>
        <begin position="187"/>
        <end position="203"/>
    </location>
</feature>
<dbReference type="RefSeq" id="WP_226174452.1">
    <property type="nucleotide sequence ID" value="NZ_JAJADR010000002.1"/>
</dbReference>
<dbReference type="Pfam" id="PF01790">
    <property type="entry name" value="LGT"/>
    <property type="match status" value="1"/>
</dbReference>
<evidence type="ECO:0000313" key="9">
    <source>
        <dbReference type="Proteomes" id="UP001165296"/>
    </source>
</evidence>
<keyword evidence="6 7" id="KW-0472">Membrane</keyword>
<feature type="transmembrane region" description="Helical" evidence="7">
    <location>
        <begin position="350"/>
        <end position="369"/>
    </location>
</feature>
<feature type="transmembrane region" description="Helical" evidence="7">
    <location>
        <begin position="20"/>
        <end position="40"/>
    </location>
</feature>
<dbReference type="EMBL" id="JAJADR010000002">
    <property type="protein sequence ID" value="MCB2407968.1"/>
    <property type="molecule type" value="Genomic_DNA"/>
</dbReference>
<dbReference type="GO" id="GO:0016757">
    <property type="term" value="F:glycosyltransferase activity"/>
    <property type="evidence" value="ECO:0007669"/>
    <property type="project" value="UniProtKB-KW"/>
</dbReference>
<keyword evidence="3 8" id="KW-0808">Transferase</keyword>
<comment type="caution">
    <text evidence="8">The sequence shown here is derived from an EMBL/GenBank/DDBJ whole genome shotgun (WGS) entry which is preliminary data.</text>
</comment>
<keyword evidence="2" id="KW-1003">Cell membrane</keyword>
<protein>
    <submittedName>
        <fullName evidence="8">Prolipoprotein diacylglyceryl transferase</fullName>
        <ecNumber evidence="8">2.4.99.-</ecNumber>
    </submittedName>
</protein>
<evidence type="ECO:0000313" key="8">
    <source>
        <dbReference type="EMBL" id="MCB2407968.1"/>
    </source>
</evidence>